<evidence type="ECO:0000256" key="20">
    <source>
        <dbReference type="RuleBase" id="RU366027"/>
    </source>
</evidence>
<evidence type="ECO:0000256" key="18">
    <source>
        <dbReference type="PIRSR" id="PIRSR603187-1"/>
    </source>
</evidence>
<dbReference type="EMBL" id="JPXS01000068">
    <property type="protein sequence ID" value="KGQ29642.1"/>
    <property type="molecule type" value="Genomic_DNA"/>
</dbReference>
<dbReference type="PRINTS" id="PR01486">
    <property type="entry name" value="PHPHLIPASEA1"/>
</dbReference>
<evidence type="ECO:0000256" key="10">
    <source>
        <dbReference type="ARBA" id="ARBA00022723"/>
    </source>
</evidence>
<keyword evidence="17 20" id="KW-0998">Cell outer membrane</keyword>
<protein>
    <recommendedName>
        <fullName evidence="7 20">Phospholipase A1</fullName>
        <ecNumber evidence="5 20">3.1.1.32</ecNumber>
        <ecNumber evidence="6 20">3.1.1.4</ecNumber>
    </recommendedName>
    <alternativeName>
        <fullName evidence="20">Phosphatidylcholine 1-acylhydrolase</fullName>
    </alternativeName>
</protein>
<evidence type="ECO:0000256" key="14">
    <source>
        <dbReference type="ARBA" id="ARBA00022963"/>
    </source>
</evidence>
<evidence type="ECO:0000313" key="24">
    <source>
        <dbReference type="Proteomes" id="UP000092643"/>
    </source>
</evidence>
<evidence type="ECO:0000313" key="23">
    <source>
        <dbReference type="Proteomes" id="UP000030526"/>
    </source>
</evidence>
<dbReference type="GO" id="GO:0005509">
    <property type="term" value="F:calcium ion binding"/>
    <property type="evidence" value="ECO:0007669"/>
    <property type="project" value="TreeGrafter"/>
</dbReference>
<sequence length="280" mass="32561">MRFRHCLVAFSTLLALSSATASLLPYQSRTALLLTQAPDNFVGLRPYEQNYLMETFSNKNYNYPENMRHDEIKFQISVALPLWKGILGENSVLAGAYTQRSWFQFSNRGESSPFRESNYQPQLFVAWATDYDLPFGWKLVDVETGVVHTSNGRSDQQLKSRSWNRLYLRAGFSKDNWLVELKPYWRIPEKTEDDDNPDIVDYYGYGDVSVGYRFDEHILKTTARYNPRTNKGGMELSWSYPIAKYVRVYAQYYHGYGESLLDYNRSTDRIGLGISLNNVF</sequence>
<keyword evidence="11 20" id="KW-0732">Signal</keyword>
<dbReference type="Proteomes" id="UP000092643">
    <property type="component" value="Unassembled WGS sequence"/>
</dbReference>
<evidence type="ECO:0000256" key="17">
    <source>
        <dbReference type="ARBA" id="ARBA00023237"/>
    </source>
</evidence>
<evidence type="ECO:0000256" key="12">
    <source>
        <dbReference type="ARBA" id="ARBA00022801"/>
    </source>
</evidence>
<feature type="binding site" description="in dimeric form" evidence="19">
    <location>
        <position position="160"/>
    </location>
    <ligand>
        <name>Ca(2+)</name>
        <dbReference type="ChEBI" id="CHEBI:29108"/>
        <label>1</label>
    </ligand>
</feature>
<keyword evidence="14 20" id="KW-0442">Lipid degradation</keyword>
<name>A0A0A2XF72_9PAST</name>
<evidence type="ECO:0000256" key="13">
    <source>
        <dbReference type="ARBA" id="ARBA00022837"/>
    </source>
</evidence>
<feature type="binding site" description="in dimeric form" evidence="19">
    <location>
        <position position="195"/>
    </location>
    <ligand>
        <name>Ca(2+)</name>
        <dbReference type="ChEBI" id="CHEBI:29108"/>
        <label>1</label>
    </ligand>
</feature>
<dbReference type="GO" id="GO:0009279">
    <property type="term" value="C:cell outer membrane"/>
    <property type="evidence" value="ECO:0007669"/>
    <property type="project" value="UniProtKB-SubCell"/>
</dbReference>
<dbReference type="RefSeq" id="WP_013746317.1">
    <property type="nucleotide sequence ID" value="NZ_JAGMUQ010000050.1"/>
</dbReference>
<dbReference type="PATRIC" id="fig|750.22.peg.1663"/>
<keyword evidence="9" id="KW-0812">Transmembrane</keyword>
<evidence type="ECO:0000256" key="2">
    <source>
        <dbReference type="ARBA" id="ARBA00001604"/>
    </source>
</evidence>
<feature type="binding site" description="in dimeric form" evidence="19">
    <location>
        <position position="153"/>
    </location>
    <ligand>
        <name>Ca(2+)</name>
        <dbReference type="ChEBI" id="CHEBI:29108"/>
        <label>1</label>
    </ligand>
</feature>
<evidence type="ECO:0000256" key="5">
    <source>
        <dbReference type="ARBA" id="ARBA00013179"/>
    </source>
</evidence>
<feature type="active site" description="Nucleophile" evidence="18">
    <location>
        <position position="150"/>
    </location>
</feature>
<comment type="caution">
    <text evidence="21">The sequence shown here is derived from an EMBL/GenBank/DDBJ whole genome shotgun (WGS) entry which is preliminary data.</text>
</comment>
<dbReference type="Gene3D" id="2.40.230.10">
    <property type="entry name" value="Phospholipase A1"/>
    <property type="match status" value="1"/>
</dbReference>
<dbReference type="OMA" id="DVRWGGC"/>
<gene>
    <name evidence="21" type="ORF">JP32_10900</name>
    <name evidence="22" type="ORF">QV03_08095</name>
</gene>
<dbReference type="OrthoDB" id="188433at2"/>
<reference evidence="21 23" key="1">
    <citation type="submission" date="2014-08" db="EMBL/GenBank/DDBJ databases">
        <title>Chaperone-usher fimbriae in a diverse selection of Gallibacterium genomes.</title>
        <authorList>
            <person name="Kudirkiene E."/>
            <person name="Bager R.J."/>
            <person name="Johnson T.J."/>
            <person name="Bojesen A.M."/>
        </authorList>
    </citation>
    <scope>NUCLEOTIDE SEQUENCE [LARGE SCALE GENOMIC DNA]</scope>
    <source>
        <strain evidence="21 23">20558/3kl.</strain>
    </source>
</reference>
<evidence type="ECO:0000256" key="4">
    <source>
        <dbReference type="ARBA" id="ARBA00011702"/>
    </source>
</evidence>
<keyword evidence="12 20" id="KW-0378">Hydrolase</keyword>
<dbReference type="InterPro" id="IPR036541">
    <property type="entry name" value="PLipase_A1_sf"/>
</dbReference>
<evidence type="ECO:0000256" key="6">
    <source>
        <dbReference type="ARBA" id="ARBA00013278"/>
    </source>
</evidence>
<evidence type="ECO:0000313" key="21">
    <source>
        <dbReference type="EMBL" id="KGQ29642.1"/>
    </source>
</evidence>
<keyword evidence="13 19" id="KW-0106">Calcium</keyword>
<dbReference type="EC" id="3.1.1.4" evidence="6 20"/>
<dbReference type="PANTHER" id="PTHR40457:SF1">
    <property type="entry name" value="PHOSPHOLIPASE A1"/>
    <property type="match status" value="1"/>
</dbReference>
<keyword evidence="10 19" id="KW-0479">Metal-binding</keyword>
<evidence type="ECO:0000256" key="19">
    <source>
        <dbReference type="PIRSR" id="PIRSR603187-2"/>
    </source>
</evidence>
<evidence type="ECO:0000256" key="3">
    <source>
        <dbReference type="ARBA" id="ARBA00010525"/>
    </source>
</evidence>
<evidence type="ECO:0000256" key="1">
    <source>
        <dbReference type="ARBA" id="ARBA00000111"/>
    </source>
</evidence>
<dbReference type="Pfam" id="PF02253">
    <property type="entry name" value="PLA1"/>
    <property type="match status" value="1"/>
</dbReference>
<dbReference type="EC" id="3.1.1.32" evidence="5 20"/>
<dbReference type="CDD" id="cd00541">
    <property type="entry name" value="OMPLA"/>
    <property type="match status" value="1"/>
</dbReference>
<feature type="signal peptide" evidence="20">
    <location>
        <begin position="1"/>
        <end position="21"/>
    </location>
</feature>
<accession>A0A0A2XF72</accession>
<comment type="cofactor">
    <cofactor evidence="20">
        <name>Ca(2+)</name>
        <dbReference type="ChEBI" id="CHEBI:29108"/>
    </cofactor>
    <text evidence="20">Binds 1 Ca(2+) ion per monomer. In the dimeric form the Ca(2+) is bound by different amino acids with binding of each Ca(2+) shared with ligands coming from each monomer. The Ca(2+) ion may have a role in catalysis.</text>
</comment>
<comment type="subcellular location">
    <subcellularLocation>
        <location evidence="20">Cell outer membrane</location>
        <topology evidence="20">Multi-pass membrane protein</topology>
    </subcellularLocation>
    <text evidence="20">One of the very few enzymes located there.</text>
</comment>
<comment type="catalytic activity">
    <reaction evidence="2 20">
        <text>a 1,2-diacyl-sn-glycero-3-phosphocholine + H2O = a 1-acyl-sn-glycero-3-phosphocholine + a fatty acid + H(+)</text>
        <dbReference type="Rhea" id="RHEA:15801"/>
        <dbReference type="ChEBI" id="CHEBI:15377"/>
        <dbReference type="ChEBI" id="CHEBI:15378"/>
        <dbReference type="ChEBI" id="CHEBI:28868"/>
        <dbReference type="ChEBI" id="CHEBI:57643"/>
        <dbReference type="ChEBI" id="CHEBI:58168"/>
        <dbReference type="EC" id="3.1.1.4"/>
    </reaction>
</comment>
<dbReference type="GO" id="GO:0016042">
    <property type="term" value="P:lipid catabolic process"/>
    <property type="evidence" value="ECO:0007669"/>
    <property type="project" value="UniProtKB-KW"/>
</dbReference>
<dbReference type="SUPFAM" id="SSF56931">
    <property type="entry name" value="Outer membrane phospholipase A (OMPLA)"/>
    <property type="match status" value="1"/>
</dbReference>
<evidence type="ECO:0000256" key="9">
    <source>
        <dbReference type="ARBA" id="ARBA00022692"/>
    </source>
</evidence>
<keyword evidence="8" id="KW-1134">Transmembrane beta strand</keyword>
<dbReference type="AlphaFoldDB" id="A0A0A2XF72"/>
<feature type="chain" id="PRO_5010410472" description="Phospholipase A1" evidence="20">
    <location>
        <begin position="22"/>
        <end position="280"/>
    </location>
</feature>
<comment type="subunit">
    <text evidence="4 20">Homodimer; dimerization is reversible, and the dimeric form is the active one.</text>
</comment>
<dbReference type="Proteomes" id="UP000030526">
    <property type="component" value="Unassembled WGS sequence"/>
</dbReference>
<organism evidence="21 23">
    <name type="scientific">Gallibacterium anatis</name>
    <dbReference type="NCBI Taxonomy" id="750"/>
    <lineage>
        <taxon>Bacteria</taxon>
        <taxon>Pseudomonadati</taxon>
        <taxon>Pseudomonadota</taxon>
        <taxon>Gammaproteobacteria</taxon>
        <taxon>Pasteurellales</taxon>
        <taxon>Pasteurellaceae</taxon>
        <taxon>Gallibacterium</taxon>
    </lineage>
</organism>
<keyword evidence="15 20" id="KW-0443">Lipid metabolism</keyword>
<dbReference type="GO" id="GO:0008970">
    <property type="term" value="F:phospholipase A1 activity"/>
    <property type="evidence" value="ECO:0007669"/>
    <property type="project" value="UniProtKB-EC"/>
</dbReference>
<dbReference type="GO" id="GO:0004623">
    <property type="term" value="F:phospholipase A2 activity"/>
    <property type="evidence" value="ECO:0007669"/>
    <property type="project" value="UniProtKB-EC"/>
</dbReference>
<feature type="binding site" description="in dimeric form" evidence="19">
    <location>
        <position position="111"/>
    </location>
    <ligand>
        <name>Ca(2+)</name>
        <dbReference type="ChEBI" id="CHEBI:29108"/>
        <label>1</label>
    </ligand>
</feature>
<evidence type="ECO:0000256" key="15">
    <source>
        <dbReference type="ARBA" id="ARBA00023098"/>
    </source>
</evidence>
<feature type="active site" description="Proton acceptor" evidence="18">
    <location>
        <position position="148"/>
    </location>
</feature>
<dbReference type="PANTHER" id="PTHR40457">
    <property type="entry name" value="PHOSPHOLIPASE A1"/>
    <property type="match status" value="1"/>
</dbReference>
<dbReference type="EMBL" id="JTJO01000035">
    <property type="protein sequence ID" value="OBW98090.1"/>
    <property type="molecule type" value="Genomic_DNA"/>
</dbReference>
<proteinExistence type="inferred from homology"/>
<reference evidence="22 24" key="2">
    <citation type="submission" date="2014-11" db="EMBL/GenBank/DDBJ databases">
        <title>Pan-genome of Gallibacterium spp.</title>
        <authorList>
            <person name="Kudirkiene E."/>
            <person name="Bojesen A.M."/>
        </authorList>
    </citation>
    <scope>NUCLEOTIDE SEQUENCE [LARGE SCALE GENOMIC DNA]</scope>
    <source>
        <strain evidence="22 24">F 279</strain>
    </source>
</reference>
<evidence type="ECO:0000256" key="16">
    <source>
        <dbReference type="ARBA" id="ARBA00023136"/>
    </source>
</evidence>
<comment type="similarity">
    <text evidence="3 20">Belongs to the phospholipase A1 family.</text>
</comment>
<comment type="function">
    <text evidence="20">Hydrolysis of phosphatidylcholine with phospholipase A2 (EC 3.1.1.4) and phospholipase A1 (EC 3.1.1.32) activities.</text>
</comment>
<evidence type="ECO:0000256" key="8">
    <source>
        <dbReference type="ARBA" id="ARBA00022452"/>
    </source>
</evidence>
<evidence type="ECO:0000256" key="11">
    <source>
        <dbReference type="ARBA" id="ARBA00022729"/>
    </source>
</evidence>
<keyword evidence="16" id="KW-0472">Membrane</keyword>
<evidence type="ECO:0000313" key="22">
    <source>
        <dbReference type="EMBL" id="OBW98090.1"/>
    </source>
</evidence>
<dbReference type="InterPro" id="IPR003187">
    <property type="entry name" value="PLipase_A1"/>
</dbReference>
<comment type="catalytic activity">
    <reaction evidence="1 20">
        <text>a 1,2-diacyl-sn-glycero-3-phosphocholine + H2O = a 2-acyl-sn-glycero-3-phosphocholine + a fatty acid + H(+)</text>
        <dbReference type="Rhea" id="RHEA:18689"/>
        <dbReference type="ChEBI" id="CHEBI:15377"/>
        <dbReference type="ChEBI" id="CHEBI:15378"/>
        <dbReference type="ChEBI" id="CHEBI:28868"/>
        <dbReference type="ChEBI" id="CHEBI:57643"/>
        <dbReference type="ChEBI" id="CHEBI:57875"/>
        <dbReference type="EC" id="3.1.1.32"/>
    </reaction>
</comment>
<evidence type="ECO:0000256" key="7">
    <source>
        <dbReference type="ARBA" id="ARBA00021726"/>
    </source>
</evidence>